<reference evidence="1" key="1">
    <citation type="submission" date="2021-01" db="EMBL/GenBank/DDBJ databases">
        <title>Whole genome shotgun sequence of Rhizocola hellebori NBRC 109834.</title>
        <authorList>
            <person name="Komaki H."/>
            <person name="Tamura T."/>
        </authorList>
    </citation>
    <scope>NUCLEOTIDE SEQUENCE</scope>
    <source>
        <strain evidence="1">NBRC 109834</strain>
    </source>
</reference>
<dbReference type="RefSeq" id="WP_203915217.1">
    <property type="nucleotide sequence ID" value="NZ_BONY01000137.1"/>
</dbReference>
<accession>A0A8J3VMN3</accession>
<dbReference type="Proteomes" id="UP000612899">
    <property type="component" value="Unassembled WGS sequence"/>
</dbReference>
<dbReference type="AlphaFoldDB" id="A0A8J3VMN3"/>
<protein>
    <submittedName>
        <fullName evidence="1">Uncharacterized protein</fullName>
    </submittedName>
</protein>
<gene>
    <name evidence="1" type="ORF">Rhe02_95680</name>
</gene>
<comment type="caution">
    <text evidence="1">The sequence shown here is derived from an EMBL/GenBank/DDBJ whole genome shotgun (WGS) entry which is preliminary data.</text>
</comment>
<evidence type="ECO:0000313" key="2">
    <source>
        <dbReference type="Proteomes" id="UP000612899"/>
    </source>
</evidence>
<proteinExistence type="predicted"/>
<name>A0A8J3VMN3_9ACTN</name>
<evidence type="ECO:0000313" key="1">
    <source>
        <dbReference type="EMBL" id="GIH11501.1"/>
    </source>
</evidence>
<keyword evidence="2" id="KW-1185">Reference proteome</keyword>
<dbReference type="EMBL" id="BONY01000137">
    <property type="protein sequence ID" value="GIH11501.1"/>
    <property type="molecule type" value="Genomic_DNA"/>
</dbReference>
<organism evidence="1 2">
    <name type="scientific">Rhizocola hellebori</name>
    <dbReference type="NCBI Taxonomy" id="1392758"/>
    <lineage>
        <taxon>Bacteria</taxon>
        <taxon>Bacillati</taxon>
        <taxon>Actinomycetota</taxon>
        <taxon>Actinomycetes</taxon>
        <taxon>Micromonosporales</taxon>
        <taxon>Micromonosporaceae</taxon>
        <taxon>Rhizocola</taxon>
    </lineage>
</organism>
<sequence length="89" mass="10355">MVLRLDSNPRNKALAGELVECWWNGRFGLDHRHDLWLKRFGITWCVESRHGGSGGQRQRDYYSDEMSARAHLAALKTEHGDSWKWVPFG</sequence>